<protein>
    <recommendedName>
        <fullName evidence="8 9">Outer membrane protein assembly factor BamA</fullName>
    </recommendedName>
</protein>
<evidence type="ECO:0000256" key="6">
    <source>
        <dbReference type="ARBA" id="ARBA00023136"/>
    </source>
</evidence>
<evidence type="ECO:0000256" key="5">
    <source>
        <dbReference type="ARBA" id="ARBA00022737"/>
    </source>
</evidence>
<evidence type="ECO:0000313" key="12">
    <source>
        <dbReference type="Proteomes" id="UP000051295"/>
    </source>
</evidence>
<name>A0A0T5P0Y0_9RHOB</name>
<comment type="similarity">
    <text evidence="8">Belongs to the BamA family.</text>
</comment>
<keyword evidence="3 8" id="KW-0812">Transmembrane</keyword>
<dbReference type="GO" id="GO:0051205">
    <property type="term" value="P:protein insertion into membrane"/>
    <property type="evidence" value="ECO:0007669"/>
    <property type="project" value="UniProtKB-UniRule"/>
</dbReference>
<dbReference type="InterPro" id="IPR034746">
    <property type="entry name" value="POTRA"/>
</dbReference>
<evidence type="ECO:0000256" key="7">
    <source>
        <dbReference type="ARBA" id="ARBA00023237"/>
    </source>
</evidence>
<evidence type="ECO:0000256" key="1">
    <source>
        <dbReference type="ARBA" id="ARBA00004370"/>
    </source>
</evidence>
<evidence type="ECO:0000256" key="4">
    <source>
        <dbReference type="ARBA" id="ARBA00022729"/>
    </source>
</evidence>
<feature type="domain" description="POTRA" evidence="10">
    <location>
        <begin position="363"/>
        <end position="436"/>
    </location>
</feature>
<evidence type="ECO:0000256" key="9">
    <source>
        <dbReference type="NCBIfam" id="TIGR03303"/>
    </source>
</evidence>
<feature type="signal peptide" evidence="8">
    <location>
        <begin position="1"/>
        <end position="33"/>
    </location>
</feature>
<dbReference type="InterPro" id="IPR039910">
    <property type="entry name" value="D15-like"/>
</dbReference>
<evidence type="ECO:0000256" key="8">
    <source>
        <dbReference type="HAMAP-Rule" id="MF_01430"/>
    </source>
</evidence>
<dbReference type="Pfam" id="PF01103">
    <property type="entry name" value="Omp85"/>
    <property type="match status" value="1"/>
</dbReference>
<reference evidence="11 12" key="1">
    <citation type="submission" date="2015-04" db="EMBL/GenBank/DDBJ databases">
        <title>The draft genome sequence of Roseovarius sp.R12b.</title>
        <authorList>
            <person name="Li G."/>
            <person name="Lai Q."/>
            <person name="Shao Z."/>
            <person name="Yan P."/>
        </authorList>
    </citation>
    <scope>NUCLEOTIDE SEQUENCE [LARGE SCALE GENOMIC DNA]</scope>
    <source>
        <strain evidence="11 12">R12B</strain>
    </source>
</reference>
<keyword evidence="6 8" id="KW-0472">Membrane</keyword>
<dbReference type="GO" id="GO:0043165">
    <property type="term" value="P:Gram-negative-bacterium-type cell outer membrane assembly"/>
    <property type="evidence" value="ECO:0007669"/>
    <property type="project" value="UniProtKB-UniRule"/>
</dbReference>
<feature type="chain" id="PRO_5008995820" description="Outer membrane protein assembly factor BamA" evidence="8">
    <location>
        <begin position="34"/>
        <end position="768"/>
    </location>
</feature>
<dbReference type="Gene3D" id="2.40.160.50">
    <property type="entry name" value="membrane protein fhac: a member of the omp85/tpsb transporter family"/>
    <property type="match status" value="1"/>
</dbReference>
<evidence type="ECO:0000313" key="11">
    <source>
        <dbReference type="EMBL" id="KRS14766.1"/>
    </source>
</evidence>
<dbReference type="Proteomes" id="UP000051295">
    <property type="component" value="Unassembled WGS sequence"/>
</dbReference>
<comment type="function">
    <text evidence="8">Part of the outer membrane protein assembly complex, which is involved in assembly and insertion of beta-barrel proteins into the outer membrane.</text>
</comment>
<dbReference type="PROSITE" id="PS51779">
    <property type="entry name" value="POTRA"/>
    <property type="match status" value="3"/>
</dbReference>
<feature type="domain" description="POTRA" evidence="10">
    <location>
        <begin position="110"/>
        <end position="187"/>
    </location>
</feature>
<keyword evidence="4 8" id="KW-0732">Signal</keyword>
<dbReference type="STRING" id="1641875.XM53_00365"/>
<dbReference type="Gene3D" id="3.10.20.310">
    <property type="entry name" value="membrane protein fhac"/>
    <property type="match status" value="5"/>
</dbReference>
<sequence precursor="true">MGLGTKRFSGLFSTHRFLSLLFAVGLLATAMSAASEAQAQSYRFTNVSIEGNQRIEGATILSQAGIARGETVSAGQLNDAAQRIRASGLFEDVQVVPQGNTLVIRVIEYPTINRVVFEGNRRLKDPDLQGFIESAPRQVFSPTRVDRDVATLTEAYEQNGRVSARIQPKVIRRSDNRIDLVFEIFEGGAIEVNRVSFVGNRAYSDRRLRRVVDSKQAGILRAIVSRDTFNAERLEFDKQVLRDFYLSRGYVDFRVTGTNAELAQERDGYFVTFNVQEGQQFRFGRITTTSEIPEANAAEYQDVLRIRSGVVYSPTLVENSIARMERLAIRQGVDFLRVEPVITRNERDLTLDVEFMLVRGPRVFVERIDIEGNTTTLDRVIRRQFTPVEGDPFNPRQIREAAERIRALRYFEDVDVNAREGSDPNQVVVDVDVEETTTGTLSFGGSYSSDGGFGLTLGFSERNFLGRGQRVTAQISASADTANYNLAFAEPAFLGRDVEFAIQTSLLETDSNNSLYDTIQGVFQPSLTFPVAENSRLSLYYRAGYSEMDDYVGASPTLAAEATQGGLFSSGIGARIVFDTRRTGLNPNAGVLLDAGLEYNGLGGDQEYMKYSMRLAGQTLVFNEEVTLRASLEAGALDFMGGDRSRAVDRYTGQVMRGFDSNGMGPIQNNEILGGNLFAVAKFDVEFPLGTPEEFGLSGGAFYDVGAIWNVDTIGAAQSTGFKPRHVVGLSLFWESPFGPLRLNFSKALKKEPGDIEREFDVTVRTEF</sequence>
<evidence type="ECO:0000259" key="10">
    <source>
        <dbReference type="PROSITE" id="PS51779"/>
    </source>
</evidence>
<dbReference type="GO" id="GO:0009279">
    <property type="term" value="C:cell outer membrane"/>
    <property type="evidence" value="ECO:0007669"/>
    <property type="project" value="UniProtKB-SubCell"/>
</dbReference>
<feature type="domain" description="POTRA" evidence="10">
    <location>
        <begin position="42"/>
        <end position="109"/>
    </location>
</feature>
<dbReference type="PANTHER" id="PTHR12815">
    <property type="entry name" value="SORTING AND ASSEMBLY MACHINERY SAMM50 PROTEIN FAMILY MEMBER"/>
    <property type="match status" value="1"/>
</dbReference>
<dbReference type="PANTHER" id="PTHR12815:SF23">
    <property type="entry name" value="OUTER MEMBRANE PROTEIN ASSEMBLY FACTOR BAMA"/>
    <property type="match status" value="1"/>
</dbReference>
<proteinExistence type="inferred from homology"/>
<dbReference type="Pfam" id="PF07244">
    <property type="entry name" value="POTRA"/>
    <property type="match status" value="4"/>
</dbReference>
<comment type="subunit">
    <text evidence="8">Part of the Bam complex.</text>
</comment>
<organism evidence="11 12">
    <name type="scientific">Roseovarius atlanticus</name>
    <dbReference type="NCBI Taxonomy" id="1641875"/>
    <lineage>
        <taxon>Bacteria</taxon>
        <taxon>Pseudomonadati</taxon>
        <taxon>Pseudomonadota</taxon>
        <taxon>Alphaproteobacteria</taxon>
        <taxon>Rhodobacterales</taxon>
        <taxon>Roseobacteraceae</taxon>
        <taxon>Roseovarius</taxon>
    </lineage>
</organism>
<evidence type="ECO:0000256" key="3">
    <source>
        <dbReference type="ARBA" id="ARBA00022692"/>
    </source>
</evidence>
<gene>
    <name evidence="8" type="primary">bamA</name>
    <name evidence="11" type="ORF">XM53_00365</name>
</gene>
<keyword evidence="5 8" id="KW-0677">Repeat</keyword>
<evidence type="ECO:0000256" key="2">
    <source>
        <dbReference type="ARBA" id="ARBA00022452"/>
    </source>
</evidence>
<comment type="caution">
    <text evidence="11">The sequence shown here is derived from an EMBL/GenBank/DDBJ whole genome shotgun (WGS) entry which is preliminary data.</text>
</comment>
<dbReference type="AlphaFoldDB" id="A0A0T5P0Y0"/>
<dbReference type="PATRIC" id="fig|1641875.4.peg.1151"/>
<dbReference type="InterPro" id="IPR023707">
    <property type="entry name" value="OM_assembly_BamA"/>
</dbReference>
<dbReference type="InterPro" id="IPR010827">
    <property type="entry name" value="BamA/TamA_POTRA"/>
</dbReference>
<dbReference type="EMBL" id="LAXJ01000002">
    <property type="protein sequence ID" value="KRS14766.1"/>
    <property type="molecule type" value="Genomic_DNA"/>
</dbReference>
<dbReference type="InterPro" id="IPR000184">
    <property type="entry name" value="Bac_surfAg_D15"/>
</dbReference>
<accession>A0A0T5P0Y0</accession>
<dbReference type="HAMAP" id="MF_01430">
    <property type="entry name" value="OM_assembly_BamA"/>
    <property type="match status" value="1"/>
</dbReference>
<dbReference type="PIRSF" id="PIRSF006076">
    <property type="entry name" value="OM_assembly_OMP85"/>
    <property type="match status" value="1"/>
</dbReference>
<keyword evidence="2 8" id="KW-1134">Transmembrane beta strand</keyword>
<dbReference type="NCBIfam" id="TIGR03303">
    <property type="entry name" value="OM_YaeT"/>
    <property type="match status" value="1"/>
</dbReference>
<comment type="subcellular location">
    <subcellularLocation>
        <location evidence="8">Cell outer membrane</location>
    </subcellularLocation>
    <subcellularLocation>
        <location evidence="1">Membrane</location>
    </subcellularLocation>
</comment>
<keyword evidence="12" id="KW-1185">Reference proteome</keyword>
<keyword evidence="7 8" id="KW-0998">Cell outer membrane</keyword>